<reference evidence="1" key="1">
    <citation type="submission" date="2022-06" db="EMBL/GenBank/DDBJ databases">
        <title>Isolation, identification and characterization of iprodione-degrading strains in Lhasa, Tibet.</title>
        <authorList>
            <person name="Pan H."/>
        </authorList>
    </citation>
    <scope>NUCLEOTIDE SEQUENCE</scope>
    <source>
        <strain evidence="1">Y-23</strain>
    </source>
</reference>
<dbReference type="SUPFAM" id="SSF55144">
    <property type="entry name" value="LigT-like"/>
    <property type="match status" value="1"/>
</dbReference>
<name>A0AAE9LNT5_9GAMM</name>
<sequence>MSLDHISHVVPTSRRDYPEWHHGREQYALWYIEIQNPELILYLNQVQDYFSEYLLFPNTRQFHITLFICGFLAQNQAIFDDDFTQQQFQQQYLCLKSHLPQKFKLKIGALNSFSSALYLDVLDTDLALEKIRAQCAQFSDEVAALSYCPHITVGLYNAAYPSQSILDKMATFPAQQFEIDISQIKFGYYQAQVLQGPLHTLQNISLGDVCCNSY</sequence>
<accession>A0AAE9LNT5</accession>
<dbReference type="InterPro" id="IPR009097">
    <property type="entry name" value="Cyclic_Pdiesterase"/>
</dbReference>
<dbReference type="KEGG" id="atz:M5E07_08580"/>
<protein>
    <submittedName>
        <fullName evidence="1">2'-5' RNA ligase family protein</fullName>
    </submittedName>
</protein>
<dbReference type="Pfam" id="PF13563">
    <property type="entry name" value="2_5_RNA_ligase2"/>
    <property type="match status" value="1"/>
</dbReference>
<organism evidence="1 2">
    <name type="scientific">Acinetobacter tibetensis</name>
    <dbReference type="NCBI Taxonomy" id="2943497"/>
    <lineage>
        <taxon>Bacteria</taxon>
        <taxon>Pseudomonadati</taxon>
        <taxon>Pseudomonadota</taxon>
        <taxon>Gammaproteobacteria</taxon>
        <taxon>Moraxellales</taxon>
        <taxon>Moraxellaceae</taxon>
        <taxon>Acinetobacter</taxon>
    </lineage>
</organism>
<gene>
    <name evidence="1" type="ORF">M5E07_08580</name>
</gene>
<proteinExistence type="predicted"/>
<dbReference type="Proteomes" id="UP001056716">
    <property type="component" value="Chromosome"/>
</dbReference>
<dbReference type="RefSeq" id="WP_252218509.1">
    <property type="nucleotide sequence ID" value="NZ_CP098732.1"/>
</dbReference>
<dbReference type="GO" id="GO:0016874">
    <property type="term" value="F:ligase activity"/>
    <property type="evidence" value="ECO:0007669"/>
    <property type="project" value="UniProtKB-KW"/>
</dbReference>
<evidence type="ECO:0000313" key="1">
    <source>
        <dbReference type="EMBL" id="USE81883.1"/>
    </source>
</evidence>
<evidence type="ECO:0000313" key="2">
    <source>
        <dbReference type="Proteomes" id="UP001056716"/>
    </source>
</evidence>
<dbReference type="AlphaFoldDB" id="A0AAE9LNT5"/>
<keyword evidence="1" id="KW-0436">Ligase</keyword>
<keyword evidence="2" id="KW-1185">Reference proteome</keyword>
<dbReference type="EMBL" id="CP098732">
    <property type="protein sequence ID" value="USE81883.1"/>
    <property type="molecule type" value="Genomic_DNA"/>
</dbReference>
<dbReference type="Gene3D" id="3.90.1140.10">
    <property type="entry name" value="Cyclic phosphodiesterase"/>
    <property type="match status" value="1"/>
</dbReference>